<dbReference type="AlphaFoldDB" id="A0A1J4K6C6"/>
<dbReference type="VEuPathDB" id="TrichDB:TRFO_05381"/>
<dbReference type="PROSITE" id="PS51421">
    <property type="entry name" value="RAS"/>
    <property type="match status" value="1"/>
</dbReference>
<evidence type="ECO:0000313" key="4">
    <source>
        <dbReference type="Proteomes" id="UP000179807"/>
    </source>
</evidence>
<gene>
    <name evidence="3" type="primary">RHN1</name>
    <name evidence="3" type="ORF">TRFO_05381</name>
</gene>
<evidence type="ECO:0000256" key="1">
    <source>
        <dbReference type="ARBA" id="ARBA00022741"/>
    </source>
</evidence>
<evidence type="ECO:0000313" key="3">
    <source>
        <dbReference type="EMBL" id="OHT06723.1"/>
    </source>
</evidence>
<sequence length="216" mass="23519">MEEEENVEEEEEEDNEPVEEIAFTAKIVMAGGSGVGKTSLINRAFENTFKADIKPTVGTGFRKGTLRKKGKKITMEVWDTAGQEQFNALAPVFFTNAAAAILVYDITDATTFGMLKTYVQMVHDRANQNCVIGIVGNKVDLVSGNESKRQVALKEAESYADSIGASFFLEASAKTGVSVDSIFELIAEDPDLQSKGRPMNLDVTENSSKKQKGCKC</sequence>
<protein>
    <submittedName>
        <fullName evidence="3">Ras-related protein RHN1</fullName>
    </submittedName>
</protein>
<dbReference type="NCBIfam" id="TIGR00231">
    <property type="entry name" value="small_GTP"/>
    <property type="match status" value="1"/>
</dbReference>
<dbReference type="InterPro" id="IPR005225">
    <property type="entry name" value="Small_GTP-bd"/>
</dbReference>
<keyword evidence="1" id="KW-0547">Nucleotide-binding</keyword>
<dbReference type="CDD" id="cd00154">
    <property type="entry name" value="Rab"/>
    <property type="match status" value="1"/>
</dbReference>
<dbReference type="OrthoDB" id="265044at2759"/>
<dbReference type="InterPro" id="IPR027417">
    <property type="entry name" value="P-loop_NTPase"/>
</dbReference>
<dbReference type="SMART" id="SM00175">
    <property type="entry name" value="RAB"/>
    <property type="match status" value="1"/>
</dbReference>
<dbReference type="RefSeq" id="XP_068359859.1">
    <property type="nucleotide sequence ID" value="XM_068492454.1"/>
</dbReference>
<comment type="caution">
    <text evidence="3">The sequence shown here is derived from an EMBL/GenBank/DDBJ whole genome shotgun (WGS) entry which is preliminary data.</text>
</comment>
<dbReference type="PANTHER" id="PTHR47978">
    <property type="match status" value="1"/>
</dbReference>
<dbReference type="SUPFAM" id="SSF52540">
    <property type="entry name" value="P-loop containing nucleoside triphosphate hydrolases"/>
    <property type="match status" value="1"/>
</dbReference>
<dbReference type="SMART" id="SM00176">
    <property type="entry name" value="RAN"/>
    <property type="match status" value="1"/>
</dbReference>
<dbReference type="InterPro" id="IPR001806">
    <property type="entry name" value="Small_GTPase"/>
</dbReference>
<reference evidence="3" key="1">
    <citation type="submission" date="2016-10" db="EMBL/GenBank/DDBJ databases">
        <authorList>
            <person name="Benchimol M."/>
            <person name="Almeida L.G."/>
            <person name="Vasconcelos A.T."/>
            <person name="Perreira-Neves A."/>
            <person name="Rosa I.A."/>
            <person name="Tasca T."/>
            <person name="Bogo M.R."/>
            <person name="de Souza W."/>
        </authorList>
    </citation>
    <scope>NUCLEOTIDE SEQUENCE [LARGE SCALE GENOMIC DNA]</scope>
    <source>
        <strain evidence="3">K</strain>
    </source>
</reference>
<dbReference type="PRINTS" id="PR00449">
    <property type="entry name" value="RASTRNSFRMNG"/>
</dbReference>
<organism evidence="3 4">
    <name type="scientific">Tritrichomonas foetus</name>
    <dbReference type="NCBI Taxonomy" id="1144522"/>
    <lineage>
        <taxon>Eukaryota</taxon>
        <taxon>Metamonada</taxon>
        <taxon>Parabasalia</taxon>
        <taxon>Tritrichomonadida</taxon>
        <taxon>Tritrichomonadidae</taxon>
        <taxon>Tritrichomonas</taxon>
    </lineage>
</organism>
<dbReference type="GO" id="GO:0003924">
    <property type="term" value="F:GTPase activity"/>
    <property type="evidence" value="ECO:0007669"/>
    <property type="project" value="InterPro"/>
</dbReference>
<dbReference type="Proteomes" id="UP000179807">
    <property type="component" value="Unassembled WGS sequence"/>
</dbReference>
<dbReference type="PROSITE" id="PS51419">
    <property type="entry name" value="RAB"/>
    <property type="match status" value="1"/>
</dbReference>
<accession>A0A1J4K6C6</accession>
<feature type="region of interest" description="Disordered" evidence="2">
    <location>
        <begin position="196"/>
        <end position="216"/>
    </location>
</feature>
<keyword evidence="4" id="KW-1185">Reference proteome</keyword>
<proteinExistence type="predicted"/>
<dbReference type="SMART" id="SM00173">
    <property type="entry name" value="RAS"/>
    <property type="match status" value="1"/>
</dbReference>
<dbReference type="EMBL" id="MLAK01000716">
    <property type="protein sequence ID" value="OHT06723.1"/>
    <property type="molecule type" value="Genomic_DNA"/>
</dbReference>
<evidence type="ECO:0000256" key="2">
    <source>
        <dbReference type="SAM" id="MobiDB-lite"/>
    </source>
</evidence>
<dbReference type="Gene3D" id="3.40.50.300">
    <property type="entry name" value="P-loop containing nucleotide triphosphate hydrolases"/>
    <property type="match status" value="1"/>
</dbReference>
<dbReference type="GO" id="GO:0005525">
    <property type="term" value="F:GTP binding"/>
    <property type="evidence" value="ECO:0007669"/>
    <property type="project" value="InterPro"/>
</dbReference>
<name>A0A1J4K6C6_9EUKA</name>
<dbReference type="SMART" id="SM00174">
    <property type="entry name" value="RHO"/>
    <property type="match status" value="1"/>
</dbReference>
<dbReference type="Pfam" id="PF00071">
    <property type="entry name" value="Ras"/>
    <property type="match status" value="1"/>
</dbReference>
<dbReference type="FunFam" id="3.40.50.300:FF:000808">
    <property type="entry name" value="Small GTP-binding protein, putative"/>
    <property type="match status" value="1"/>
</dbReference>
<dbReference type="GeneID" id="94827158"/>